<evidence type="ECO:0000256" key="1">
    <source>
        <dbReference type="ARBA" id="ARBA00000085"/>
    </source>
</evidence>
<gene>
    <name evidence="15" type="ORF">I5803_21000</name>
</gene>
<dbReference type="InterPro" id="IPR000014">
    <property type="entry name" value="PAS"/>
</dbReference>
<proteinExistence type="predicted"/>
<keyword evidence="7" id="KW-0067">ATP-binding</keyword>
<dbReference type="PROSITE" id="PS50113">
    <property type="entry name" value="PAC"/>
    <property type="match status" value="2"/>
</dbReference>
<evidence type="ECO:0000256" key="2">
    <source>
        <dbReference type="ARBA" id="ARBA00012438"/>
    </source>
</evidence>
<evidence type="ECO:0000313" key="16">
    <source>
        <dbReference type="Proteomes" id="UP000651050"/>
    </source>
</evidence>
<dbReference type="Pfam" id="PF00989">
    <property type="entry name" value="PAS"/>
    <property type="match status" value="2"/>
</dbReference>
<dbReference type="AlphaFoldDB" id="A0A931H8U8"/>
<dbReference type="NCBIfam" id="TIGR00229">
    <property type="entry name" value="sensory_box"/>
    <property type="match status" value="3"/>
</dbReference>
<dbReference type="CDD" id="cd00156">
    <property type="entry name" value="REC"/>
    <property type="match status" value="1"/>
</dbReference>
<dbReference type="InterPro" id="IPR036890">
    <property type="entry name" value="HATPase_C_sf"/>
</dbReference>
<dbReference type="InterPro" id="IPR001610">
    <property type="entry name" value="PAC"/>
</dbReference>
<dbReference type="PROSITE" id="PS50112">
    <property type="entry name" value="PAS"/>
    <property type="match status" value="3"/>
</dbReference>
<dbReference type="Gene3D" id="3.30.565.10">
    <property type="entry name" value="Histidine kinase-like ATPase, C-terminal domain"/>
    <property type="match status" value="1"/>
</dbReference>
<dbReference type="SUPFAM" id="SSF55785">
    <property type="entry name" value="PYP-like sensor domain (PAS domain)"/>
    <property type="match status" value="3"/>
</dbReference>
<dbReference type="EMBL" id="JADWYS010000001">
    <property type="protein sequence ID" value="MBG9390522.1"/>
    <property type="molecule type" value="Genomic_DNA"/>
</dbReference>
<dbReference type="SMART" id="SM00388">
    <property type="entry name" value="HisKA"/>
    <property type="match status" value="1"/>
</dbReference>
<protein>
    <recommendedName>
        <fullName evidence="2">histidine kinase</fullName>
        <ecNumber evidence="2">2.7.13.3</ecNumber>
    </recommendedName>
</protein>
<evidence type="ECO:0000256" key="6">
    <source>
        <dbReference type="ARBA" id="ARBA00022777"/>
    </source>
</evidence>
<reference evidence="15" key="1">
    <citation type="submission" date="2020-11" db="EMBL/GenBank/DDBJ databases">
        <title>Bacterial whole genome sequence for Caenimonas sp. DR4.4.</title>
        <authorList>
            <person name="Le V."/>
            <person name="Ko S.-R."/>
            <person name="Ahn C.-Y."/>
            <person name="Oh H.-M."/>
        </authorList>
    </citation>
    <scope>NUCLEOTIDE SEQUENCE</scope>
    <source>
        <strain evidence="15">DR4.4</strain>
    </source>
</reference>
<dbReference type="SMART" id="SM00448">
    <property type="entry name" value="REC"/>
    <property type="match status" value="1"/>
</dbReference>
<evidence type="ECO:0000313" key="15">
    <source>
        <dbReference type="EMBL" id="MBG9390522.1"/>
    </source>
</evidence>
<keyword evidence="8" id="KW-0902">Two-component regulatory system</keyword>
<feature type="modified residue" description="4-aspartylphosphate" evidence="9">
    <location>
        <position position="717"/>
    </location>
</feature>
<dbReference type="InterPro" id="IPR001789">
    <property type="entry name" value="Sig_transdc_resp-reg_receiver"/>
</dbReference>
<dbReference type="Pfam" id="PF00512">
    <property type="entry name" value="HisKA"/>
    <property type="match status" value="1"/>
</dbReference>
<dbReference type="GO" id="GO:0000155">
    <property type="term" value="F:phosphorelay sensor kinase activity"/>
    <property type="evidence" value="ECO:0007669"/>
    <property type="project" value="InterPro"/>
</dbReference>
<dbReference type="GO" id="GO:0006355">
    <property type="term" value="P:regulation of DNA-templated transcription"/>
    <property type="evidence" value="ECO:0007669"/>
    <property type="project" value="InterPro"/>
</dbReference>
<dbReference type="InterPro" id="IPR004358">
    <property type="entry name" value="Sig_transdc_His_kin-like_C"/>
</dbReference>
<dbReference type="EC" id="2.7.13.3" evidence="2"/>
<dbReference type="Proteomes" id="UP000651050">
    <property type="component" value="Unassembled WGS sequence"/>
</dbReference>
<dbReference type="Pfam" id="PF08448">
    <property type="entry name" value="PAS_4"/>
    <property type="match status" value="1"/>
</dbReference>
<dbReference type="GO" id="GO:0005524">
    <property type="term" value="F:ATP binding"/>
    <property type="evidence" value="ECO:0007669"/>
    <property type="project" value="UniProtKB-KW"/>
</dbReference>
<dbReference type="PANTHER" id="PTHR43065">
    <property type="entry name" value="SENSOR HISTIDINE KINASE"/>
    <property type="match status" value="1"/>
</dbReference>
<dbReference type="InterPro" id="IPR036097">
    <property type="entry name" value="HisK_dim/P_sf"/>
</dbReference>
<keyword evidence="4" id="KW-0808">Transferase</keyword>
<evidence type="ECO:0000256" key="3">
    <source>
        <dbReference type="ARBA" id="ARBA00022553"/>
    </source>
</evidence>
<feature type="domain" description="PAC" evidence="14">
    <location>
        <begin position="214"/>
        <end position="264"/>
    </location>
</feature>
<accession>A0A931H8U8</accession>
<feature type="domain" description="PAS" evidence="13">
    <location>
        <begin position="140"/>
        <end position="184"/>
    </location>
</feature>
<dbReference type="Pfam" id="PF02518">
    <property type="entry name" value="HATPase_c"/>
    <property type="match status" value="1"/>
</dbReference>
<dbReference type="InterPro" id="IPR035965">
    <property type="entry name" value="PAS-like_dom_sf"/>
</dbReference>
<dbReference type="Gene3D" id="3.40.50.2300">
    <property type="match status" value="1"/>
</dbReference>
<dbReference type="InterPro" id="IPR003594">
    <property type="entry name" value="HATPase_dom"/>
</dbReference>
<dbReference type="PRINTS" id="PR00344">
    <property type="entry name" value="BCTRLSENSOR"/>
</dbReference>
<dbReference type="PROSITE" id="PS50109">
    <property type="entry name" value="HIS_KIN"/>
    <property type="match status" value="1"/>
</dbReference>
<dbReference type="InterPro" id="IPR005467">
    <property type="entry name" value="His_kinase_dom"/>
</dbReference>
<evidence type="ECO:0000256" key="5">
    <source>
        <dbReference type="ARBA" id="ARBA00022741"/>
    </source>
</evidence>
<evidence type="ECO:0000259" key="13">
    <source>
        <dbReference type="PROSITE" id="PS50112"/>
    </source>
</evidence>
<keyword evidence="16" id="KW-1185">Reference proteome</keyword>
<keyword evidence="3 9" id="KW-0597">Phosphoprotein</keyword>
<organism evidence="15 16">
    <name type="scientific">Caenimonas aquaedulcis</name>
    <dbReference type="NCBI Taxonomy" id="2793270"/>
    <lineage>
        <taxon>Bacteria</taxon>
        <taxon>Pseudomonadati</taxon>
        <taxon>Pseudomonadota</taxon>
        <taxon>Betaproteobacteria</taxon>
        <taxon>Burkholderiales</taxon>
        <taxon>Comamonadaceae</taxon>
        <taxon>Caenimonas</taxon>
    </lineage>
</organism>
<evidence type="ECO:0000259" key="11">
    <source>
        <dbReference type="PROSITE" id="PS50109"/>
    </source>
</evidence>
<sequence length="797" mass="87160">MATPLPPEGLPFDRASYRAVFDASENAIMVLDWDSGAVLEVNRKACESTGYTADEMRGLTADDLGDGTAANGRAQARRYVELAREGRCPRFEWRRRNRDGGLRWDEVHLKPAEIGGRKVLLAFARDITEHKEALEELQRREEQYRVIFEAASDGMFLWDHDLRIVDVNPAGLAIYQSPRDQAVGFAYAPGGPVADDVARQRLDGLQRALAGEAVYNEGLSTRRDGSSFEAEFCFLPVRRGERPQVLTVVRDISDRRRRERELQRSEARLRATVEASFDAVVAMDQEGRIVEFNASAERVFGYRRDEVLGGKLSTLILPERHRSAHERGLAHFQTTGRGPMIGRLVETTALRADGSEFPVELAISVAAVPEGHIFVGHLRDIGARRAAEAERSALEAQLRQAQKMEAIGQLTGGIAHDFNNILTSVIGYVVLAQERAERVQDAVIARQLGQAHLAAQRAQELISQMLAFARRQRGDPRPLALTPLARQTLRLLRSTLPSSIALDAQWLDADDEGAETWVVADPVQLEQILFNLCINARDAMNGRGRIAVRLGRRASGQLTCASCRGAVEGDWVELKVSDSGHGIAPELMDRIFDPFFSTKPPGQGTGMGLAMVHGIVHDHGGHLVVDSRPGEGSAFSVLLPPARPQAAASGEAPARPEPEAGFAGEQVLLVEDDAGVGSYLHEQLSAWGLHVTLMPHPDDALRLLQDPAFEPRLLLTDLTMPGMTGLQLAGHARLLRPGLPVVLVTGNANAIAPEDLRAAGVQHLLRKPLHARELSALLHELLPGRTAPAHPRERGAA</sequence>
<dbReference type="Gene3D" id="3.30.450.20">
    <property type="entry name" value="PAS domain"/>
    <property type="match status" value="3"/>
</dbReference>
<feature type="domain" description="PAS" evidence="13">
    <location>
        <begin position="265"/>
        <end position="319"/>
    </location>
</feature>
<name>A0A931H8U8_9BURK</name>
<dbReference type="SUPFAM" id="SSF47384">
    <property type="entry name" value="Homodimeric domain of signal transducing histidine kinase"/>
    <property type="match status" value="1"/>
</dbReference>
<feature type="domain" description="PAC" evidence="14">
    <location>
        <begin position="89"/>
        <end position="139"/>
    </location>
</feature>
<keyword evidence="6" id="KW-0418">Kinase</keyword>
<dbReference type="CDD" id="cd00082">
    <property type="entry name" value="HisKA"/>
    <property type="match status" value="1"/>
</dbReference>
<feature type="domain" description="Response regulatory" evidence="12">
    <location>
        <begin position="666"/>
        <end position="782"/>
    </location>
</feature>
<dbReference type="RefSeq" id="WP_196988257.1">
    <property type="nucleotide sequence ID" value="NZ_JADWYS010000001.1"/>
</dbReference>
<evidence type="ECO:0000259" key="12">
    <source>
        <dbReference type="PROSITE" id="PS50110"/>
    </source>
</evidence>
<keyword evidence="10" id="KW-0175">Coiled coil</keyword>
<evidence type="ECO:0000259" key="14">
    <source>
        <dbReference type="PROSITE" id="PS50113"/>
    </source>
</evidence>
<dbReference type="Pfam" id="PF00072">
    <property type="entry name" value="Response_reg"/>
    <property type="match status" value="1"/>
</dbReference>
<evidence type="ECO:0000256" key="4">
    <source>
        <dbReference type="ARBA" id="ARBA00022679"/>
    </source>
</evidence>
<dbReference type="Gene3D" id="1.10.287.130">
    <property type="match status" value="1"/>
</dbReference>
<dbReference type="SMART" id="SM00091">
    <property type="entry name" value="PAS"/>
    <property type="match status" value="3"/>
</dbReference>
<keyword evidence="5" id="KW-0547">Nucleotide-binding</keyword>
<comment type="caution">
    <text evidence="15">The sequence shown here is derived from an EMBL/GenBank/DDBJ whole genome shotgun (WGS) entry which is preliminary data.</text>
</comment>
<dbReference type="SMART" id="SM00086">
    <property type="entry name" value="PAC"/>
    <property type="match status" value="3"/>
</dbReference>
<dbReference type="InterPro" id="IPR011006">
    <property type="entry name" value="CheY-like_superfamily"/>
</dbReference>
<feature type="coiled-coil region" evidence="10">
    <location>
        <begin position="120"/>
        <end position="147"/>
    </location>
</feature>
<feature type="domain" description="Histidine kinase" evidence="11">
    <location>
        <begin position="413"/>
        <end position="643"/>
    </location>
</feature>
<comment type="catalytic activity">
    <reaction evidence="1">
        <text>ATP + protein L-histidine = ADP + protein N-phospho-L-histidine.</text>
        <dbReference type="EC" id="2.7.13.3"/>
    </reaction>
</comment>
<dbReference type="InterPro" id="IPR013767">
    <property type="entry name" value="PAS_fold"/>
</dbReference>
<evidence type="ECO:0000256" key="9">
    <source>
        <dbReference type="PROSITE-ProRule" id="PRU00169"/>
    </source>
</evidence>
<dbReference type="InterPro" id="IPR003661">
    <property type="entry name" value="HisK_dim/P_dom"/>
</dbReference>
<dbReference type="SUPFAM" id="SSF52172">
    <property type="entry name" value="CheY-like"/>
    <property type="match status" value="1"/>
</dbReference>
<dbReference type="PANTHER" id="PTHR43065:SF46">
    <property type="entry name" value="C4-DICARBOXYLATE TRANSPORT SENSOR PROTEIN DCTB"/>
    <property type="match status" value="1"/>
</dbReference>
<dbReference type="PROSITE" id="PS50110">
    <property type="entry name" value="RESPONSE_REGULATORY"/>
    <property type="match status" value="1"/>
</dbReference>
<feature type="domain" description="PAS" evidence="13">
    <location>
        <begin position="13"/>
        <end position="58"/>
    </location>
</feature>
<evidence type="ECO:0000256" key="8">
    <source>
        <dbReference type="ARBA" id="ARBA00023012"/>
    </source>
</evidence>
<evidence type="ECO:0000256" key="7">
    <source>
        <dbReference type="ARBA" id="ARBA00022840"/>
    </source>
</evidence>
<dbReference type="InterPro" id="IPR013656">
    <property type="entry name" value="PAS_4"/>
</dbReference>
<dbReference type="SMART" id="SM00387">
    <property type="entry name" value="HATPase_c"/>
    <property type="match status" value="1"/>
</dbReference>
<evidence type="ECO:0000256" key="10">
    <source>
        <dbReference type="SAM" id="Coils"/>
    </source>
</evidence>
<dbReference type="CDD" id="cd00130">
    <property type="entry name" value="PAS"/>
    <property type="match status" value="3"/>
</dbReference>
<dbReference type="SUPFAM" id="SSF55874">
    <property type="entry name" value="ATPase domain of HSP90 chaperone/DNA topoisomerase II/histidine kinase"/>
    <property type="match status" value="1"/>
</dbReference>
<dbReference type="InterPro" id="IPR000700">
    <property type="entry name" value="PAS-assoc_C"/>
</dbReference>